<name>X1CNS0_9ZZZZ</name>
<reference evidence="1" key="1">
    <citation type="journal article" date="2014" name="Front. Microbiol.">
        <title>High frequency of phylogenetically diverse reductive dehalogenase-homologous genes in deep subseafloor sedimentary metagenomes.</title>
        <authorList>
            <person name="Kawai M."/>
            <person name="Futagami T."/>
            <person name="Toyoda A."/>
            <person name="Takaki Y."/>
            <person name="Nishi S."/>
            <person name="Hori S."/>
            <person name="Arai W."/>
            <person name="Tsubouchi T."/>
            <person name="Morono Y."/>
            <person name="Uchiyama I."/>
            <person name="Ito T."/>
            <person name="Fujiyama A."/>
            <person name="Inagaki F."/>
            <person name="Takami H."/>
        </authorList>
    </citation>
    <scope>NUCLEOTIDE SEQUENCE</scope>
    <source>
        <strain evidence="1">Expedition CK06-06</strain>
    </source>
</reference>
<comment type="caution">
    <text evidence="1">The sequence shown here is derived from an EMBL/GenBank/DDBJ whole genome shotgun (WGS) entry which is preliminary data.</text>
</comment>
<protein>
    <submittedName>
        <fullName evidence="1">Uncharacterized protein</fullName>
    </submittedName>
</protein>
<dbReference type="AlphaFoldDB" id="X1CNS0"/>
<gene>
    <name evidence="1" type="ORF">S01H4_46880</name>
</gene>
<sequence>IYLHWVNNTLSEKLKEKQERIDILTDSMEQEDLVKYCQMLESLITEYPEFRQEQSIEFKEKIGL</sequence>
<feature type="non-terminal residue" evidence="1">
    <location>
        <position position="1"/>
    </location>
</feature>
<proteinExistence type="predicted"/>
<organism evidence="1">
    <name type="scientific">marine sediment metagenome</name>
    <dbReference type="NCBI Taxonomy" id="412755"/>
    <lineage>
        <taxon>unclassified sequences</taxon>
        <taxon>metagenomes</taxon>
        <taxon>ecological metagenomes</taxon>
    </lineage>
</organism>
<dbReference type="EMBL" id="BART01026246">
    <property type="protein sequence ID" value="GAG94597.1"/>
    <property type="molecule type" value="Genomic_DNA"/>
</dbReference>
<accession>X1CNS0</accession>
<evidence type="ECO:0000313" key="1">
    <source>
        <dbReference type="EMBL" id="GAG94597.1"/>
    </source>
</evidence>